<dbReference type="InterPro" id="IPR011053">
    <property type="entry name" value="Single_hybrid_motif"/>
</dbReference>
<keyword evidence="1" id="KW-0092">Biotin</keyword>
<sequence>MPGRLDKGQYFDLEEAILAEIKVQSEITGKVWAIEASIGDSLEEEDTIIVLESMKMEIPVVAPQDGSLKEILVAEGDAVTEGQDIAIMEG</sequence>
<accession>A0A383ALD8</accession>
<protein>
    <recommendedName>
        <fullName evidence="2">Lipoyl-binding domain-containing protein</fullName>
    </recommendedName>
</protein>
<evidence type="ECO:0000313" key="3">
    <source>
        <dbReference type="EMBL" id="SVE08015.1"/>
    </source>
</evidence>
<organism evidence="3">
    <name type="scientific">marine metagenome</name>
    <dbReference type="NCBI Taxonomy" id="408172"/>
    <lineage>
        <taxon>unclassified sequences</taxon>
        <taxon>metagenomes</taxon>
        <taxon>ecological metagenomes</taxon>
    </lineage>
</organism>
<proteinExistence type="predicted"/>
<dbReference type="InterPro" id="IPR000089">
    <property type="entry name" value="Biotin_lipoyl"/>
</dbReference>
<dbReference type="Pfam" id="PF00364">
    <property type="entry name" value="Biotin_lipoyl"/>
    <property type="match status" value="1"/>
</dbReference>
<feature type="domain" description="Lipoyl-binding" evidence="2">
    <location>
        <begin position="18"/>
        <end position="89"/>
    </location>
</feature>
<dbReference type="SUPFAM" id="SSF51230">
    <property type="entry name" value="Single hybrid motif"/>
    <property type="match status" value="1"/>
</dbReference>
<dbReference type="CDD" id="cd06850">
    <property type="entry name" value="biotinyl_domain"/>
    <property type="match status" value="1"/>
</dbReference>
<dbReference type="PROSITE" id="PS50968">
    <property type="entry name" value="BIOTINYL_LIPOYL"/>
    <property type="match status" value="1"/>
</dbReference>
<evidence type="ECO:0000259" key="2">
    <source>
        <dbReference type="PROSITE" id="PS50968"/>
    </source>
</evidence>
<reference evidence="3" key="1">
    <citation type="submission" date="2018-05" db="EMBL/GenBank/DDBJ databases">
        <authorList>
            <person name="Lanie J.A."/>
            <person name="Ng W.-L."/>
            <person name="Kazmierczak K.M."/>
            <person name="Andrzejewski T.M."/>
            <person name="Davidsen T.M."/>
            <person name="Wayne K.J."/>
            <person name="Tettelin H."/>
            <person name="Glass J.I."/>
            <person name="Rusch D."/>
            <person name="Podicherti R."/>
            <person name="Tsui H.-C.T."/>
            <person name="Winkler M.E."/>
        </authorList>
    </citation>
    <scope>NUCLEOTIDE SEQUENCE</scope>
</reference>
<gene>
    <name evidence="3" type="ORF">METZ01_LOCUS460869</name>
</gene>
<dbReference type="Gene3D" id="2.40.50.100">
    <property type="match status" value="1"/>
</dbReference>
<dbReference type="PANTHER" id="PTHR45266:SF3">
    <property type="entry name" value="OXALOACETATE DECARBOXYLASE ALPHA CHAIN"/>
    <property type="match status" value="1"/>
</dbReference>
<dbReference type="PANTHER" id="PTHR45266">
    <property type="entry name" value="OXALOACETATE DECARBOXYLASE ALPHA CHAIN"/>
    <property type="match status" value="1"/>
</dbReference>
<evidence type="ECO:0000256" key="1">
    <source>
        <dbReference type="ARBA" id="ARBA00023267"/>
    </source>
</evidence>
<dbReference type="InterPro" id="IPR050709">
    <property type="entry name" value="Biotin_Carboxyl_Carrier/Decarb"/>
</dbReference>
<dbReference type="EMBL" id="UINC01192726">
    <property type="protein sequence ID" value="SVE08015.1"/>
    <property type="molecule type" value="Genomic_DNA"/>
</dbReference>
<name>A0A383ALD8_9ZZZZ</name>
<dbReference type="AlphaFoldDB" id="A0A383ALD8"/>